<dbReference type="AlphaFoldDB" id="A0A1I0EVS8"/>
<evidence type="ECO:0000313" key="4">
    <source>
        <dbReference type="Proteomes" id="UP000199320"/>
    </source>
</evidence>
<accession>A0A1I0EVS8</accession>
<dbReference type="InterPro" id="IPR057158">
    <property type="entry name" value="DUF7836"/>
</dbReference>
<dbReference type="Pfam" id="PF25206">
    <property type="entry name" value="DUF7836"/>
    <property type="match status" value="1"/>
</dbReference>
<reference evidence="4 5" key="1">
    <citation type="submission" date="2016-10" db="EMBL/GenBank/DDBJ databases">
        <authorList>
            <person name="Varghese N."/>
            <person name="Submissions S."/>
        </authorList>
    </citation>
    <scope>NUCLEOTIDE SEQUENCE [LARGE SCALE GENOMIC DNA]</scope>
    <source>
        <strain evidence="2 5">CDM_1</strain>
        <strain evidence="4">CDM_6</strain>
    </source>
</reference>
<protein>
    <recommendedName>
        <fullName evidence="1">DUF7836 domain-containing protein</fullName>
    </recommendedName>
</protein>
<evidence type="ECO:0000313" key="3">
    <source>
        <dbReference type="EMBL" id="SET49460.1"/>
    </source>
</evidence>
<gene>
    <name evidence="3" type="ORF">SAMN04488694_107135</name>
    <name evidence="2" type="ORF">SAMN05192552_1009134</name>
</gene>
<dbReference type="EMBL" id="FMZP01000009">
    <property type="protein sequence ID" value="SDC94418.1"/>
    <property type="molecule type" value="Genomic_DNA"/>
</dbReference>
<name>A0A1I0EVS8_9EURY</name>
<evidence type="ECO:0000313" key="2">
    <source>
        <dbReference type="EMBL" id="SDC94418.1"/>
    </source>
</evidence>
<proteinExistence type="predicted"/>
<keyword evidence="4" id="KW-1185">Reference proteome</keyword>
<reference evidence="3" key="2">
    <citation type="submission" date="2016-10" db="EMBL/GenBank/DDBJ databases">
        <authorList>
            <person name="de Groot N.N."/>
        </authorList>
    </citation>
    <scope>NUCLEOTIDE SEQUENCE [LARGE SCALE GENOMIC DNA]</scope>
    <source>
        <strain evidence="3">CDM_6</strain>
    </source>
</reference>
<sequence>MFLTSRVKECGMDKTTVQLLCPECAKDWQVSPDELPAPADMFHCPNCHASHRTAEFMRTDRDLQTLKQLG</sequence>
<evidence type="ECO:0000313" key="5">
    <source>
        <dbReference type="Proteomes" id="UP000324021"/>
    </source>
</evidence>
<dbReference type="Proteomes" id="UP000199320">
    <property type="component" value="Unassembled WGS sequence"/>
</dbReference>
<dbReference type="EMBL" id="FOIC01000007">
    <property type="protein sequence ID" value="SET49460.1"/>
    <property type="molecule type" value="Genomic_DNA"/>
</dbReference>
<evidence type="ECO:0000259" key="1">
    <source>
        <dbReference type="Pfam" id="PF25206"/>
    </source>
</evidence>
<organism evidence="3 4">
    <name type="scientific">Natrinema hispanicum</name>
    <dbReference type="NCBI Taxonomy" id="392421"/>
    <lineage>
        <taxon>Archaea</taxon>
        <taxon>Methanobacteriati</taxon>
        <taxon>Methanobacteriota</taxon>
        <taxon>Stenosarchaea group</taxon>
        <taxon>Halobacteria</taxon>
        <taxon>Halobacteriales</taxon>
        <taxon>Natrialbaceae</taxon>
        <taxon>Natrinema</taxon>
    </lineage>
</organism>
<dbReference type="Proteomes" id="UP000324021">
    <property type="component" value="Unassembled WGS sequence"/>
</dbReference>
<feature type="domain" description="DUF7836" evidence="1">
    <location>
        <begin position="12"/>
        <end position="69"/>
    </location>
</feature>